<keyword evidence="1" id="KW-0732">Signal</keyword>
<dbReference type="Gene3D" id="1.20.1280.50">
    <property type="match status" value="1"/>
</dbReference>
<name>A0A8K0VZP1_9PLEO</name>
<evidence type="ECO:0000313" key="3">
    <source>
        <dbReference type="EMBL" id="KAH7088957.1"/>
    </source>
</evidence>
<evidence type="ECO:0000256" key="1">
    <source>
        <dbReference type="SAM" id="SignalP"/>
    </source>
</evidence>
<reference evidence="3" key="1">
    <citation type="journal article" date="2021" name="Nat. Commun.">
        <title>Genetic determinants of endophytism in the Arabidopsis root mycobiome.</title>
        <authorList>
            <person name="Mesny F."/>
            <person name="Miyauchi S."/>
            <person name="Thiergart T."/>
            <person name="Pickel B."/>
            <person name="Atanasova L."/>
            <person name="Karlsson M."/>
            <person name="Huettel B."/>
            <person name="Barry K.W."/>
            <person name="Haridas S."/>
            <person name="Chen C."/>
            <person name="Bauer D."/>
            <person name="Andreopoulos W."/>
            <person name="Pangilinan J."/>
            <person name="LaButti K."/>
            <person name="Riley R."/>
            <person name="Lipzen A."/>
            <person name="Clum A."/>
            <person name="Drula E."/>
            <person name="Henrissat B."/>
            <person name="Kohler A."/>
            <person name="Grigoriev I.V."/>
            <person name="Martin F.M."/>
            <person name="Hacquard S."/>
        </authorList>
    </citation>
    <scope>NUCLEOTIDE SEQUENCE</scope>
    <source>
        <strain evidence="3">MPI-SDFR-AT-0120</strain>
    </source>
</reference>
<evidence type="ECO:0000313" key="4">
    <source>
        <dbReference type="Proteomes" id="UP000813461"/>
    </source>
</evidence>
<dbReference type="InterPro" id="IPR036047">
    <property type="entry name" value="F-box-like_dom_sf"/>
</dbReference>
<dbReference type="AlphaFoldDB" id="A0A8K0VZP1"/>
<gene>
    <name evidence="3" type="ORF">FB567DRAFT_321548</name>
</gene>
<dbReference type="Pfam" id="PF12937">
    <property type="entry name" value="F-box-like"/>
    <property type="match status" value="1"/>
</dbReference>
<sequence>MHSIWHIPELLLHILLHLPANDLSRCYHVSYYWRATLKNNLPAHRRALPDCSAPYPPNHTRKASPKRVLPKAIRDQAASIQAQEDQWCSLANFMDLGDDHFYWRESACEDLLERVKTYLHPWIAEHACVFVEGLDALAGGGMGVCVRTECTAKDLVELCESEDDGNRRNEWLTYPATRKVRLYCTKGAEWDLTNRSVIQRDGFTWRASSVKVEHEYGVRMGDVVDELRGVLVVDQEAMLDDVVMLEWRFKEDVIGS</sequence>
<dbReference type="Proteomes" id="UP000813461">
    <property type="component" value="Unassembled WGS sequence"/>
</dbReference>
<dbReference type="SUPFAM" id="SSF81383">
    <property type="entry name" value="F-box domain"/>
    <property type="match status" value="1"/>
</dbReference>
<protein>
    <recommendedName>
        <fullName evidence="2">F-box domain-containing protein</fullName>
    </recommendedName>
</protein>
<proteinExistence type="predicted"/>
<evidence type="ECO:0000259" key="2">
    <source>
        <dbReference type="Pfam" id="PF12937"/>
    </source>
</evidence>
<dbReference type="EMBL" id="JAGMVJ010000007">
    <property type="protein sequence ID" value="KAH7088957.1"/>
    <property type="molecule type" value="Genomic_DNA"/>
</dbReference>
<feature type="chain" id="PRO_5035454546" description="F-box domain-containing protein" evidence="1">
    <location>
        <begin position="27"/>
        <end position="256"/>
    </location>
</feature>
<keyword evidence="4" id="KW-1185">Reference proteome</keyword>
<accession>A0A8K0VZP1</accession>
<dbReference type="OrthoDB" id="3746467at2759"/>
<dbReference type="InterPro" id="IPR001810">
    <property type="entry name" value="F-box_dom"/>
</dbReference>
<comment type="caution">
    <text evidence="3">The sequence shown here is derived from an EMBL/GenBank/DDBJ whole genome shotgun (WGS) entry which is preliminary data.</text>
</comment>
<feature type="domain" description="F-box" evidence="2">
    <location>
        <begin position="8"/>
        <end position="37"/>
    </location>
</feature>
<feature type="signal peptide" evidence="1">
    <location>
        <begin position="1"/>
        <end position="26"/>
    </location>
</feature>
<organism evidence="3 4">
    <name type="scientific">Paraphoma chrysanthemicola</name>
    <dbReference type="NCBI Taxonomy" id="798071"/>
    <lineage>
        <taxon>Eukaryota</taxon>
        <taxon>Fungi</taxon>
        <taxon>Dikarya</taxon>
        <taxon>Ascomycota</taxon>
        <taxon>Pezizomycotina</taxon>
        <taxon>Dothideomycetes</taxon>
        <taxon>Pleosporomycetidae</taxon>
        <taxon>Pleosporales</taxon>
        <taxon>Pleosporineae</taxon>
        <taxon>Phaeosphaeriaceae</taxon>
        <taxon>Paraphoma</taxon>
    </lineage>
</organism>